<evidence type="ECO:0000313" key="1">
    <source>
        <dbReference type="EMBL" id="XBL99729.1"/>
    </source>
</evidence>
<proteinExistence type="predicted"/>
<protein>
    <recommendedName>
        <fullName evidence="2">Apea-like HEPN domain-containing protein</fullName>
    </recommendedName>
</protein>
<dbReference type="SUPFAM" id="SSF158668">
    <property type="entry name" value="MtlR-like"/>
    <property type="match status" value="1"/>
</dbReference>
<name>A0AAU7F812_9NEIS</name>
<organism evidence="1">
    <name type="scientific">Chitinibacter mangrovi</name>
    <dbReference type="NCBI Taxonomy" id="3153927"/>
    <lineage>
        <taxon>Bacteria</taxon>
        <taxon>Pseudomonadati</taxon>
        <taxon>Pseudomonadota</taxon>
        <taxon>Betaproteobacteria</taxon>
        <taxon>Neisseriales</taxon>
        <taxon>Chitinibacteraceae</taxon>
        <taxon>Chitinibacter</taxon>
    </lineage>
</organism>
<dbReference type="InterPro" id="IPR038026">
    <property type="entry name" value="MtlR-like_sf"/>
</dbReference>
<dbReference type="AlphaFoldDB" id="A0AAU7F812"/>
<dbReference type="KEGG" id="cmav:ABHF33_11720"/>
<gene>
    <name evidence="1" type="ORF">ABHF33_11720</name>
</gene>
<reference evidence="1" key="1">
    <citation type="submission" date="2024-05" db="EMBL/GenBank/DDBJ databases">
        <authorList>
            <person name="Yang L."/>
            <person name="Pan L."/>
        </authorList>
    </citation>
    <scope>NUCLEOTIDE SEQUENCE</scope>
    <source>
        <strain evidence="1">FCG-7</strain>
    </source>
</reference>
<sequence length="251" mass="28531">MSNFWNDDIAAMTLTEAEKNGLQIFRNYTNAFEKSAAERFVSKANEVQYDTSKLDGILSLIVEEDVRFLPVIACSFSDEQLEGMFKREIPDGVPGGRSSMLSGYGSLSRFSQRIQISFAFGWMGHDVLEELDKLRKIRNDTSHSWDINSVRDKLDVLIDSRMLKIEEQLGDGIRLPERFWETLSKEELFRVRLIWLLGRCFYESHLFASAIKQRLNPQLALYGEAKTNLLVSVATKCVTATKSVISPAQAS</sequence>
<dbReference type="Gene3D" id="1.20.120.330">
    <property type="entry name" value="Nucleotidyltransferases domain 2"/>
    <property type="match status" value="1"/>
</dbReference>
<evidence type="ECO:0008006" key="2">
    <source>
        <dbReference type="Google" id="ProtNLM"/>
    </source>
</evidence>
<accession>A0AAU7F812</accession>
<dbReference type="RefSeq" id="WP_348944134.1">
    <property type="nucleotide sequence ID" value="NZ_CP157355.1"/>
</dbReference>
<dbReference type="EMBL" id="CP157355">
    <property type="protein sequence ID" value="XBL99729.1"/>
    <property type="molecule type" value="Genomic_DNA"/>
</dbReference>